<feature type="domain" description="AP2/ERF" evidence="7">
    <location>
        <begin position="62"/>
        <end position="126"/>
    </location>
</feature>
<dbReference type="InterPro" id="IPR001471">
    <property type="entry name" value="AP2/ERF_dom"/>
</dbReference>
<feature type="compositionally biased region" description="Polar residues" evidence="6">
    <location>
        <begin position="49"/>
        <end position="59"/>
    </location>
</feature>
<dbReference type="GO" id="GO:0003677">
    <property type="term" value="F:DNA binding"/>
    <property type="evidence" value="ECO:0007669"/>
    <property type="project" value="UniProtKB-KW"/>
</dbReference>
<protein>
    <recommendedName>
        <fullName evidence="7">AP2/ERF domain-containing protein</fullName>
    </recommendedName>
</protein>
<proteinExistence type="predicted"/>
<keyword evidence="4" id="KW-0804">Transcription</keyword>
<dbReference type="PANTHER" id="PTHR32467:SF97">
    <property type="entry name" value="ETHYLENE-RESPONSIVE TRANSCRIPTION FACTOR WRI1"/>
    <property type="match status" value="1"/>
</dbReference>
<dbReference type="PROSITE" id="PS51032">
    <property type="entry name" value="AP2_ERF"/>
    <property type="match status" value="2"/>
</dbReference>
<comment type="caution">
    <text evidence="8">The sequence shown here is derived from an EMBL/GenBank/DDBJ whole genome shotgun (WGS) entry which is preliminary data.</text>
</comment>
<organism evidence="8 9">
    <name type="scientific">Punica granatum</name>
    <name type="common">Pomegranate</name>
    <dbReference type="NCBI Taxonomy" id="22663"/>
    <lineage>
        <taxon>Eukaryota</taxon>
        <taxon>Viridiplantae</taxon>
        <taxon>Streptophyta</taxon>
        <taxon>Embryophyta</taxon>
        <taxon>Tracheophyta</taxon>
        <taxon>Spermatophyta</taxon>
        <taxon>Magnoliopsida</taxon>
        <taxon>eudicotyledons</taxon>
        <taxon>Gunneridae</taxon>
        <taxon>Pentapetalae</taxon>
        <taxon>rosids</taxon>
        <taxon>malvids</taxon>
        <taxon>Myrtales</taxon>
        <taxon>Lythraceae</taxon>
        <taxon>Punica</taxon>
    </lineage>
</organism>
<evidence type="ECO:0000256" key="2">
    <source>
        <dbReference type="ARBA" id="ARBA00023015"/>
    </source>
</evidence>
<dbReference type="GO" id="GO:0005634">
    <property type="term" value="C:nucleus"/>
    <property type="evidence" value="ECO:0007669"/>
    <property type="project" value="UniProtKB-SubCell"/>
</dbReference>
<evidence type="ECO:0000256" key="5">
    <source>
        <dbReference type="ARBA" id="ARBA00023242"/>
    </source>
</evidence>
<dbReference type="PANTHER" id="PTHR32467">
    <property type="entry name" value="AP2-LIKE ETHYLENE-RESPONSIVE TRANSCRIPTION FACTOR"/>
    <property type="match status" value="1"/>
</dbReference>
<evidence type="ECO:0000256" key="6">
    <source>
        <dbReference type="SAM" id="MobiDB-lite"/>
    </source>
</evidence>
<keyword evidence="2" id="KW-0805">Transcription regulation</keyword>
<evidence type="ECO:0000313" key="8">
    <source>
        <dbReference type="EMBL" id="OWM72613.1"/>
    </source>
</evidence>
<dbReference type="GO" id="GO:0003700">
    <property type="term" value="F:DNA-binding transcription factor activity"/>
    <property type="evidence" value="ECO:0007669"/>
    <property type="project" value="InterPro"/>
</dbReference>
<evidence type="ECO:0000259" key="7">
    <source>
        <dbReference type="PROSITE" id="PS51032"/>
    </source>
</evidence>
<feature type="compositionally biased region" description="Low complexity" evidence="6">
    <location>
        <begin position="7"/>
        <end position="22"/>
    </location>
</feature>
<dbReference type="PRINTS" id="PR00367">
    <property type="entry name" value="ETHRSPELEMNT"/>
</dbReference>
<feature type="compositionally biased region" description="Basic and acidic residues" evidence="6">
    <location>
        <begin position="27"/>
        <end position="48"/>
    </location>
</feature>
<dbReference type="EMBL" id="MTKT01004273">
    <property type="protein sequence ID" value="OWM72613.1"/>
    <property type="molecule type" value="Genomic_DNA"/>
</dbReference>
<dbReference type="AlphaFoldDB" id="A0A218WJ80"/>
<dbReference type="InterPro" id="IPR016177">
    <property type="entry name" value="DNA-bd_dom_sf"/>
</dbReference>
<evidence type="ECO:0000256" key="4">
    <source>
        <dbReference type="ARBA" id="ARBA00023163"/>
    </source>
</evidence>
<evidence type="ECO:0000256" key="3">
    <source>
        <dbReference type="ARBA" id="ARBA00023125"/>
    </source>
</evidence>
<dbReference type="Gene3D" id="3.30.730.10">
    <property type="entry name" value="AP2/ERF domain"/>
    <property type="match status" value="2"/>
</dbReference>
<evidence type="ECO:0000313" key="9">
    <source>
        <dbReference type="Proteomes" id="UP000197138"/>
    </source>
</evidence>
<keyword evidence="5" id="KW-0539">Nucleus</keyword>
<dbReference type="SUPFAM" id="SSF54171">
    <property type="entry name" value="DNA-binding domain"/>
    <property type="match status" value="2"/>
</dbReference>
<dbReference type="CDD" id="cd00018">
    <property type="entry name" value="AP2"/>
    <property type="match status" value="2"/>
</dbReference>
<feature type="domain" description="AP2/ERF" evidence="7">
    <location>
        <begin position="162"/>
        <end position="220"/>
    </location>
</feature>
<dbReference type="InterPro" id="IPR036955">
    <property type="entry name" value="AP2/ERF_dom_sf"/>
</dbReference>
<keyword evidence="3" id="KW-0238">DNA-binding</keyword>
<feature type="region of interest" description="Disordered" evidence="6">
    <location>
        <begin position="1"/>
        <end position="61"/>
    </location>
</feature>
<accession>A0A218WJ80</accession>
<reference evidence="9" key="1">
    <citation type="journal article" date="2017" name="Plant J.">
        <title>The pomegranate (Punica granatum L.) genome and the genomics of punicalagin biosynthesis.</title>
        <authorList>
            <person name="Qin G."/>
            <person name="Xu C."/>
            <person name="Ming R."/>
            <person name="Tang H."/>
            <person name="Guyot R."/>
            <person name="Kramer E.M."/>
            <person name="Hu Y."/>
            <person name="Yi X."/>
            <person name="Qi Y."/>
            <person name="Xu X."/>
            <person name="Gao Z."/>
            <person name="Pan H."/>
            <person name="Jian J."/>
            <person name="Tian Y."/>
            <person name="Yue Z."/>
            <person name="Xu Y."/>
        </authorList>
    </citation>
    <scope>NUCLEOTIDE SEQUENCE [LARGE SCALE GENOMIC DNA]</scope>
    <source>
        <strain evidence="9">cv. Dabenzi</strain>
    </source>
</reference>
<comment type="subcellular location">
    <subcellularLocation>
        <location evidence="1">Nucleus</location>
    </subcellularLocation>
</comment>
<gene>
    <name evidence="8" type="ORF">CDL15_Pgr013081</name>
</gene>
<feature type="region of interest" description="Disordered" evidence="6">
    <location>
        <begin position="241"/>
        <end position="261"/>
    </location>
</feature>
<name>A0A218WJ80_PUNGR</name>
<dbReference type="Pfam" id="PF00847">
    <property type="entry name" value="AP2"/>
    <property type="match status" value="1"/>
</dbReference>
<dbReference type="Proteomes" id="UP000197138">
    <property type="component" value="Unassembled WGS sequence"/>
</dbReference>
<sequence>MKGPKVSLSSSSSDSPYFGSDSIGHSDQSDKPKKKISRADEKSDKIHQNADSSGINGKRSSVFRGVTRHRWTGKFEAHLWDKKSSRKNIEAKKGRQGAYDTEEAAARIYDLAALKLWGLDTPLNFPRDEYRKEIEEMQNTTKEEYIATLRRRSKGFSRGSSKYRGVARHHYNGRWEARIRKDNVDKYLYLGTYETQEEAAEAYDLAALQLKGPNAVTNFDKSLYTGRLKNNELLGFHQPQLGEVDAGQPSPPQPQSGIHGQEAAAANPRYVQPLLLPPPFEQMAVAEDILIQLSPPLASSFPQEVAIAGSLLQLIGGEPPLLSTPPECQLFQACNMDHVLSCHSEMSLEAMPQIPPLQSYCLGQVLTSTGFQPIDETTLMLQTQLQQNHPHQGPGTSCEQIDQSPSPALGFNIADKSWLDSFLLPNQNFCTEYVVLANFPCLDPQSIGISSPAGYDDDYYPLSDLFKDSRLEENSIDWIFESNENQNRTSFPTRNDGDSGYDEKMAVLPKDDASSPSGCAFCDDVLNFHETEE</sequence>
<evidence type="ECO:0000256" key="1">
    <source>
        <dbReference type="ARBA" id="ARBA00004123"/>
    </source>
</evidence>
<dbReference type="SMART" id="SM00380">
    <property type="entry name" value="AP2"/>
    <property type="match status" value="2"/>
</dbReference>